<dbReference type="OrthoDB" id="387704at2759"/>
<protein>
    <submittedName>
        <fullName evidence="3">Uncharacterized protein</fullName>
    </submittedName>
</protein>
<keyword evidence="2" id="KW-0732">Signal</keyword>
<dbReference type="InterPro" id="IPR010784">
    <property type="entry name" value="Merozoite_SPAM"/>
</dbReference>
<feature type="region of interest" description="Disordered" evidence="1">
    <location>
        <begin position="131"/>
        <end position="317"/>
    </location>
</feature>
<feature type="compositionally biased region" description="Basic and acidic residues" evidence="1">
    <location>
        <begin position="257"/>
        <end position="273"/>
    </location>
</feature>
<evidence type="ECO:0000313" key="4">
    <source>
        <dbReference type="Proteomes" id="UP000054561"/>
    </source>
</evidence>
<dbReference type="Proteomes" id="UP000054561">
    <property type="component" value="Unassembled WGS sequence"/>
</dbReference>
<feature type="compositionally biased region" description="Gly residues" evidence="1">
    <location>
        <begin position="101"/>
        <end position="116"/>
    </location>
</feature>
<sequence>MKAMWKISVYLSLWNILIYFNCAKVTNSNQVKTSLRNGFGQTGNFTGHGGVGRHQNVKNQHGEFFSVQGNDDEQVISGETDEASESASPGTGNTNGAPVGNAGGDSNGGLGGFPGGVIQGTDFQSVLFPMTGRRTTAGGNSGTDNVGDGNGKGGQGQTSSFNSQEVSTVLPPPAEASIPGSPGEGVTTEAVQTVPESPEAASQGSTTHHSGSDSADDDYSWFGYTPWENSTTASGSGPESPSDNTESNILEEVQFSETDKDIHEKEDEVVMEKEVEEGVEQEDIDEGETEEGGEADNANHDDVDVEEGDEEVEDEYDESEYYQQMIDTQYAQEMPTEQNNFSAGTYIPLISEAMVHSALSEQYKDNVEGTKAAQAFVNTLMNLLDDDNSPVDESIKHLADDISQFVLKLDA</sequence>
<evidence type="ECO:0000256" key="1">
    <source>
        <dbReference type="SAM" id="MobiDB-lite"/>
    </source>
</evidence>
<feature type="compositionally biased region" description="Acidic residues" evidence="1">
    <location>
        <begin position="274"/>
        <end position="294"/>
    </location>
</feature>
<accession>A0A0D9QHU3</accession>
<proteinExistence type="predicted"/>
<feature type="signal peptide" evidence="2">
    <location>
        <begin position="1"/>
        <end position="23"/>
    </location>
</feature>
<feature type="compositionally biased region" description="Polar residues" evidence="1">
    <location>
        <begin position="189"/>
        <end position="213"/>
    </location>
</feature>
<name>A0A0D9QHU3_PLAFR</name>
<keyword evidence="4" id="KW-1185">Reference proteome</keyword>
<dbReference type="GeneID" id="24269089"/>
<organism evidence="3 4">
    <name type="scientific">Plasmodium fragile</name>
    <dbReference type="NCBI Taxonomy" id="5857"/>
    <lineage>
        <taxon>Eukaryota</taxon>
        <taxon>Sar</taxon>
        <taxon>Alveolata</taxon>
        <taxon>Apicomplexa</taxon>
        <taxon>Aconoidasida</taxon>
        <taxon>Haemosporida</taxon>
        <taxon>Plasmodiidae</taxon>
        <taxon>Plasmodium</taxon>
        <taxon>Plasmodium (Plasmodium)</taxon>
    </lineage>
</organism>
<dbReference type="Pfam" id="PF07133">
    <property type="entry name" value="Merozoite_SPAM"/>
    <property type="match status" value="1"/>
</dbReference>
<feature type="chain" id="PRO_5002343844" evidence="2">
    <location>
        <begin position="24"/>
        <end position="411"/>
    </location>
</feature>
<feature type="compositionally biased region" description="Polar residues" evidence="1">
    <location>
        <begin position="227"/>
        <end position="248"/>
    </location>
</feature>
<dbReference type="RefSeq" id="XP_012336808.1">
    <property type="nucleotide sequence ID" value="XM_012481385.1"/>
</dbReference>
<gene>
    <name evidence="3" type="ORF">AK88_03775</name>
</gene>
<dbReference type="EMBL" id="KQ001690">
    <property type="protein sequence ID" value="KJP86579.1"/>
    <property type="molecule type" value="Genomic_DNA"/>
</dbReference>
<reference evidence="3 4" key="1">
    <citation type="submission" date="2014-03" db="EMBL/GenBank/DDBJ databases">
        <title>The Genome Sequence of Plasmodium fragile nilgiri.</title>
        <authorList>
            <consortium name="The Broad Institute Genomics Platform"/>
            <consortium name="The Broad Institute Genome Sequencing Center for Infectious Disease"/>
            <person name="Neafsey D."/>
            <person name="Duraisingh M."/>
            <person name="Young S.K."/>
            <person name="Zeng Q."/>
            <person name="Gargeya S."/>
            <person name="Abouelleil A."/>
            <person name="Alvarado L."/>
            <person name="Chapman S.B."/>
            <person name="Gainer-Dewar J."/>
            <person name="Goldberg J."/>
            <person name="Griggs A."/>
            <person name="Gujja S."/>
            <person name="Hansen M."/>
            <person name="Howarth C."/>
            <person name="Imamovic A."/>
            <person name="Larimer J."/>
            <person name="Pearson M."/>
            <person name="Poon T.W."/>
            <person name="Priest M."/>
            <person name="Roberts A."/>
            <person name="Saif S."/>
            <person name="Shea T."/>
            <person name="Sykes S."/>
            <person name="Wortman J."/>
            <person name="Nusbaum C."/>
            <person name="Birren B."/>
        </authorList>
    </citation>
    <scope>NUCLEOTIDE SEQUENCE [LARGE SCALE GENOMIC DNA]</scope>
    <source>
        <strain evidence="4">nilgiri</strain>
    </source>
</reference>
<feature type="region of interest" description="Disordered" evidence="1">
    <location>
        <begin position="78"/>
        <end position="116"/>
    </location>
</feature>
<feature type="compositionally biased region" description="Acidic residues" evidence="1">
    <location>
        <begin position="303"/>
        <end position="317"/>
    </location>
</feature>
<evidence type="ECO:0000313" key="3">
    <source>
        <dbReference type="EMBL" id="KJP86579.1"/>
    </source>
</evidence>
<dbReference type="VEuPathDB" id="PlasmoDB:AK88_03775"/>
<dbReference type="AlphaFoldDB" id="A0A0D9QHU3"/>
<feature type="compositionally biased region" description="Polar residues" evidence="1">
    <location>
        <begin position="85"/>
        <end position="96"/>
    </location>
</feature>
<evidence type="ECO:0000256" key="2">
    <source>
        <dbReference type="SAM" id="SignalP"/>
    </source>
</evidence>